<dbReference type="EMBL" id="JABSTV010001246">
    <property type="protein sequence ID" value="KAH7975624.1"/>
    <property type="molecule type" value="Genomic_DNA"/>
</dbReference>
<sequence>MVRRTEKCCTAEVLYGMYENKIDLGYLLFFRPILTVVQKVNKTFGVKDMDQTKLLKDLITLLSSLVQNVVIPTEQMDVLTPRHEVHLNPKPYSGYLIETYVDDMKAEKTDGFSRR</sequence>
<reference evidence="1" key="2">
    <citation type="submission" date="2021-09" db="EMBL/GenBank/DDBJ databases">
        <authorList>
            <person name="Jia N."/>
            <person name="Wang J."/>
            <person name="Shi W."/>
            <person name="Du L."/>
            <person name="Sun Y."/>
            <person name="Zhan W."/>
            <person name="Jiang J."/>
            <person name="Wang Q."/>
            <person name="Zhang B."/>
            <person name="Ji P."/>
            <person name="Sakyi L.B."/>
            <person name="Cui X."/>
            <person name="Yuan T."/>
            <person name="Jiang B."/>
            <person name="Yang W."/>
            <person name="Lam T.T.-Y."/>
            <person name="Chang Q."/>
            <person name="Ding S."/>
            <person name="Wang X."/>
            <person name="Zhu J."/>
            <person name="Ruan X."/>
            <person name="Zhao L."/>
            <person name="Wei J."/>
            <person name="Que T."/>
            <person name="Du C."/>
            <person name="Cheng J."/>
            <person name="Dai P."/>
            <person name="Han X."/>
            <person name="Huang E."/>
            <person name="Gao Y."/>
            <person name="Liu J."/>
            <person name="Shao H."/>
            <person name="Ye R."/>
            <person name="Li L."/>
            <person name="Wei W."/>
            <person name="Wang X."/>
            <person name="Wang C."/>
            <person name="Huo Q."/>
            <person name="Li W."/>
            <person name="Guo W."/>
            <person name="Chen H."/>
            <person name="Chen S."/>
            <person name="Zhou L."/>
            <person name="Zhou L."/>
            <person name="Ni X."/>
            <person name="Tian J."/>
            <person name="Zhou Y."/>
            <person name="Sheng Y."/>
            <person name="Liu T."/>
            <person name="Pan Y."/>
            <person name="Xia L."/>
            <person name="Li J."/>
            <person name="Zhao F."/>
            <person name="Cao W."/>
        </authorList>
    </citation>
    <scope>NUCLEOTIDE SEQUENCE</scope>
    <source>
        <strain evidence="1">Rsan-2018</strain>
        <tissue evidence="1">Larvae</tissue>
    </source>
</reference>
<evidence type="ECO:0000313" key="1">
    <source>
        <dbReference type="EMBL" id="KAH7975624.1"/>
    </source>
</evidence>
<reference evidence="1" key="1">
    <citation type="journal article" date="2020" name="Cell">
        <title>Large-Scale Comparative Analyses of Tick Genomes Elucidate Their Genetic Diversity and Vector Capacities.</title>
        <authorList>
            <consortium name="Tick Genome and Microbiome Consortium (TIGMIC)"/>
            <person name="Jia N."/>
            <person name="Wang J."/>
            <person name="Shi W."/>
            <person name="Du L."/>
            <person name="Sun Y."/>
            <person name="Zhan W."/>
            <person name="Jiang J.F."/>
            <person name="Wang Q."/>
            <person name="Zhang B."/>
            <person name="Ji P."/>
            <person name="Bell-Sakyi L."/>
            <person name="Cui X.M."/>
            <person name="Yuan T.T."/>
            <person name="Jiang B.G."/>
            <person name="Yang W.F."/>
            <person name="Lam T.T."/>
            <person name="Chang Q.C."/>
            <person name="Ding S.J."/>
            <person name="Wang X.J."/>
            <person name="Zhu J.G."/>
            <person name="Ruan X.D."/>
            <person name="Zhao L."/>
            <person name="Wei J.T."/>
            <person name="Ye R.Z."/>
            <person name="Que T.C."/>
            <person name="Du C.H."/>
            <person name="Zhou Y.H."/>
            <person name="Cheng J.X."/>
            <person name="Dai P.F."/>
            <person name="Guo W.B."/>
            <person name="Han X.H."/>
            <person name="Huang E.J."/>
            <person name="Li L.F."/>
            <person name="Wei W."/>
            <person name="Gao Y.C."/>
            <person name="Liu J.Z."/>
            <person name="Shao H.Z."/>
            <person name="Wang X."/>
            <person name="Wang C.C."/>
            <person name="Yang T.C."/>
            <person name="Huo Q.B."/>
            <person name="Li W."/>
            <person name="Chen H.Y."/>
            <person name="Chen S.E."/>
            <person name="Zhou L.G."/>
            <person name="Ni X.B."/>
            <person name="Tian J.H."/>
            <person name="Sheng Y."/>
            <person name="Liu T."/>
            <person name="Pan Y.S."/>
            <person name="Xia L.Y."/>
            <person name="Li J."/>
            <person name="Zhao F."/>
            <person name="Cao W.C."/>
        </authorList>
    </citation>
    <scope>NUCLEOTIDE SEQUENCE</scope>
    <source>
        <strain evidence="1">Rsan-2018</strain>
    </source>
</reference>
<keyword evidence="2" id="KW-1185">Reference proteome</keyword>
<accession>A0A9D4T6Y9</accession>
<proteinExistence type="predicted"/>
<name>A0A9D4T6Y9_RHISA</name>
<gene>
    <name evidence="1" type="ORF">HPB52_003720</name>
</gene>
<protein>
    <submittedName>
        <fullName evidence="1">Uncharacterized protein</fullName>
    </submittedName>
</protein>
<organism evidence="1 2">
    <name type="scientific">Rhipicephalus sanguineus</name>
    <name type="common">Brown dog tick</name>
    <name type="synonym">Ixodes sanguineus</name>
    <dbReference type="NCBI Taxonomy" id="34632"/>
    <lineage>
        <taxon>Eukaryota</taxon>
        <taxon>Metazoa</taxon>
        <taxon>Ecdysozoa</taxon>
        <taxon>Arthropoda</taxon>
        <taxon>Chelicerata</taxon>
        <taxon>Arachnida</taxon>
        <taxon>Acari</taxon>
        <taxon>Parasitiformes</taxon>
        <taxon>Ixodida</taxon>
        <taxon>Ixodoidea</taxon>
        <taxon>Ixodidae</taxon>
        <taxon>Rhipicephalinae</taxon>
        <taxon>Rhipicephalus</taxon>
        <taxon>Rhipicephalus</taxon>
    </lineage>
</organism>
<dbReference type="AlphaFoldDB" id="A0A9D4T6Y9"/>
<dbReference type="Proteomes" id="UP000821837">
    <property type="component" value="Chromosome 10"/>
</dbReference>
<evidence type="ECO:0000313" key="2">
    <source>
        <dbReference type="Proteomes" id="UP000821837"/>
    </source>
</evidence>
<comment type="caution">
    <text evidence="1">The sequence shown here is derived from an EMBL/GenBank/DDBJ whole genome shotgun (WGS) entry which is preliminary data.</text>
</comment>